<keyword evidence="4" id="KW-1185">Reference proteome</keyword>
<name>D6Z289_DESAT</name>
<organism evidence="3 4">
    <name type="scientific">Desulfurivibrio alkaliphilus (strain DSM 19089 / UNIQEM U267 / AHT2)</name>
    <dbReference type="NCBI Taxonomy" id="589865"/>
    <lineage>
        <taxon>Bacteria</taxon>
        <taxon>Pseudomonadati</taxon>
        <taxon>Thermodesulfobacteriota</taxon>
        <taxon>Desulfobulbia</taxon>
        <taxon>Desulfobulbales</taxon>
        <taxon>Desulfobulbaceae</taxon>
        <taxon>Desulfurivibrio</taxon>
    </lineage>
</organism>
<dbReference type="GO" id="GO:0004040">
    <property type="term" value="F:amidase activity"/>
    <property type="evidence" value="ECO:0007669"/>
    <property type="project" value="InterPro"/>
</dbReference>
<dbReference type="OrthoDB" id="9788155at2"/>
<accession>D6Z289</accession>
<dbReference type="AlphaFoldDB" id="D6Z289"/>
<gene>
    <name evidence="3" type="ordered locus">DaAHT2_0961</name>
</gene>
<dbReference type="RefSeq" id="WP_013163194.1">
    <property type="nucleotide sequence ID" value="NC_014216.1"/>
</dbReference>
<dbReference type="CAZy" id="GH73">
    <property type="family name" value="Glycoside Hydrolase Family 73"/>
</dbReference>
<dbReference type="KEGG" id="dak:DaAHT2_0961"/>
<keyword evidence="1" id="KW-0812">Transmembrane</keyword>
<evidence type="ECO:0000256" key="1">
    <source>
        <dbReference type="SAM" id="Phobius"/>
    </source>
</evidence>
<dbReference type="EMBL" id="CP001940">
    <property type="protein sequence ID" value="ADH85664.1"/>
    <property type="molecule type" value="Genomic_DNA"/>
</dbReference>
<dbReference type="Pfam" id="PF01832">
    <property type="entry name" value="Glucosaminidase"/>
    <property type="match status" value="1"/>
</dbReference>
<dbReference type="Proteomes" id="UP000001508">
    <property type="component" value="Chromosome"/>
</dbReference>
<evidence type="ECO:0000313" key="3">
    <source>
        <dbReference type="EMBL" id="ADH85664.1"/>
    </source>
</evidence>
<evidence type="ECO:0000313" key="4">
    <source>
        <dbReference type="Proteomes" id="UP000001508"/>
    </source>
</evidence>
<dbReference type="InterPro" id="IPR053195">
    <property type="entry name" value="Bax-like"/>
</dbReference>
<dbReference type="HOGENOM" id="CLU_798592_0_0_7"/>
<feature type="transmembrane region" description="Helical" evidence="1">
    <location>
        <begin position="26"/>
        <end position="45"/>
    </location>
</feature>
<feature type="domain" description="Mannosyl-glycoprotein endo-beta-N-acetylglucosamidase-like" evidence="2">
    <location>
        <begin position="194"/>
        <end position="315"/>
    </location>
</feature>
<proteinExistence type="predicted"/>
<dbReference type="PANTHER" id="PTHR40572">
    <property type="entry name" value="PROTEIN BAX"/>
    <property type="match status" value="1"/>
</dbReference>
<sequence>MTRESNLADQHDSRHYFGHLAVEPDFIRFVVGLSLCLVFLVITVFRPPLATGVARVTLEEGGNHVVMLEASESRAIIDFLRAEGLWELNPKESMPPLVFTSFPVDMGELQVSARKRLFLHILAPTAMVALAEVAEERAELLRVIGRMDFYDCTLEKLLHEEVCHQQDCGLTAEEAEFLQLLAAKYRTERLDVLLSRVNVLPLSLVLAQAAMESAWGASRFVQEGNNIFGVWTWGGEGMIPANRASGMSHRVAIYDTLLDSVRAYVLMLNRVPAYRTLREIRRESMDSLALVNGLRYYSEKRDRYVDDLRRLIQINQMQHYDALTLSLEPAEVKKQLAMESYRQTRLD</sequence>
<dbReference type="eggNOG" id="COG2992">
    <property type="taxonomic scope" value="Bacteria"/>
</dbReference>
<protein>
    <submittedName>
        <fullName evidence="3">Uncharacterized FlgJ-related protein-like protein</fullName>
    </submittedName>
</protein>
<dbReference type="PANTHER" id="PTHR40572:SF1">
    <property type="entry name" value="PROTEIN BAX"/>
    <property type="match status" value="1"/>
</dbReference>
<keyword evidence="1" id="KW-0472">Membrane</keyword>
<evidence type="ECO:0000259" key="2">
    <source>
        <dbReference type="Pfam" id="PF01832"/>
    </source>
</evidence>
<keyword evidence="1" id="KW-1133">Transmembrane helix</keyword>
<reference evidence="4" key="1">
    <citation type="submission" date="2010-02" db="EMBL/GenBank/DDBJ databases">
        <title>Complete sequence of Desulfurivibrio alkaliphilus AHT2.</title>
        <authorList>
            <consortium name="US DOE Joint Genome Institute"/>
            <person name="Pitluck S."/>
            <person name="Chertkov O."/>
            <person name="Detter J.C."/>
            <person name="Han C."/>
            <person name="Tapia R."/>
            <person name="Larimer F."/>
            <person name="Land M."/>
            <person name="Hauser L."/>
            <person name="Kyrpides N."/>
            <person name="Mikhailova N."/>
            <person name="Sorokin D.Y."/>
            <person name="Muyzer G."/>
            <person name="Woyke T."/>
        </authorList>
    </citation>
    <scope>NUCLEOTIDE SEQUENCE [LARGE SCALE GENOMIC DNA]</scope>
    <source>
        <strain evidence="4">DSM 19089 / UNIQEM U267 / AHT2</strain>
    </source>
</reference>
<dbReference type="STRING" id="589865.DaAHT2_0961"/>
<dbReference type="InParanoid" id="D6Z289"/>
<dbReference type="Gene3D" id="1.10.530.10">
    <property type="match status" value="1"/>
</dbReference>
<dbReference type="InterPro" id="IPR002901">
    <property type="entry name" value="MGlyc_endo_b_GlcNAc-like_dom"/>
</dbReference>